<dbReference type="EMBL" id="JAINZZ010000022">
    <property type="protein sequence ID" value="MBY8879640.1"/>
    <property type="molecule type" value="Genomic_DNA"/>
</dbReference>
<keyword evidence="2 8" id="KW-0812">Transmembrane</keyword>
<feature type="transmembrane region" description="Helical" evidence="8">
    <location>
        <begin position="171"/>
        <end position="188"/>
    </location>
</feature>
<dbReference type="PROSITE" id="PS00211">
    <property type="entry name" value="ABC_TRANSPORTER_1"/>
    <property type="match status" value="1"/>
</dbReference>
<feature type="region of interest" description="Disordered" evidence="7">
    <location>
        <begin position="1"/>
        <end position="39"/>
    </location>
</feature>
<dbReference type="PROSITE" id="PS50893">
    <property type="entry name" value="ABC_TRANSPORTER_2"/>
    <property type="match status" value="1"/>
</dbReference>
<dbReference type="PANTHER" id="PTHR43394:SF1">
    <property type="entry name" value="ATP-BINDING CASSETTE SUB-FAMILY B MEMBER 10, MITOCHONDRIAL"/>
    <property type="match status" value="1"/>
</dbReference>
<dbReference type="RefSeq" id="WP_222963866.1">
    <property type="nucleotide sequence ID" value="NZ_JAINZZ010000022.1"/>
</dbReference>
<feature type="compositionally biased region" description="Low complexity" evidence="7">
    <location>
        <begin position="1"/>
        <end position="26"/>
    </location>
</feature>
<organism evidence="11 12">
    <name type="scientific">Actinacidiphila acidipaludis</name>
    <dbReference type="NCBI Taxonomy" id="2873382"/>
    <lineage>
        <taxon>Bacteria</taxon>
        <taxon>Bacillati</taxon>
        <taxon>Actinomycetota</taxon>
        <taxon>Actinomycetes</taxon>
        <taxon>Kitasatosporales</taxon>
        <taxon>Streptomycetaceae</taxon>
        <taxon>Actinacidiphila</taxon>
    </lineage>
</organism>
<keyword evidence="6 8" id="KW-0472">Membrane</keyword>
<evidence type="ECO:0000256" key="5">
    <source>
        <dbReference type="ARBA" id="ARBA00022989"/>
    </source>
</evidence>
<evidence type="ECO:0000256" key="4">
    <source>
        <dbReference type="ARBA" id="ARBA00022840"/>
    </source>
</evidence>
<dbReference type="InterPro" id="IPR011527">
    <property type="entry name" value="ABC1_TM_dom"/>
</dbReference>
<comment type="caution">
    <text evidence="11">The sequence shown here is derived from an EMBL/GenBank/DDBJ whole genome shotgun (WGS) entry which is preliminary data.</text>
</comment>
<evidence type="ECO:0000256" key="7">
    <source>
        <dbReference type="SAM" id="MobiDB-lite"/>
    </source>
</evidence>
<feature type="transmembrane region" description="Helical" evidence="8">
    <location>
        <begin position="194"/>
        <end position="211"/>
    </location>
</feature>
<feature type="transmembrane region" description="Helical" evidence="8">
    <location>
        <begin position="54"/>
        <end position="74"/>
    </location>
</feature>
<feature type="domain" description="ABC transmembrane type-1" evidence="10">
    <location>
        <begin position="59"/>
        <end position="335"/>
    </location>
</feature>
<dbReference type="InterPro" id="IPR036640">
    <property type="entry name" value="ABC1_TM_sf"/>
</dbReference>
<name>A0ABS7Q918_9ACTN</name>
<dbReference type="Proteomes" id="UP000778578">
    <property type="component" value="Unassembled WGS sequence"/>
</dbReference>
<evidence type="ECO:0000256" key="3">
    <source>
        <dbReference type="ARBA" id="ARBA00022741"/>
    </source>
</evidence>
<feature type="transmembrane region" description="Helical" evidence="8">
    <location>
        <begin position="272"/>
        <end position="294"/>
    </location>
</feature>
<feature type="transmembrane region" description="Helical" evidence="8">
    <location>
        <begin position="306"/>
        <end position="330"/>
    </location>
</feature>
<dbReference type="Pfam" id="PF00664">
    <property type="entry name" value="ABC_membrane"/>
    <property type="match status" value="1"/>
</dbReference>
<dbReference type="PROSITE" id="PS50929">
    <property type="entry name" value="ABC_TM1F"/>
    <property type="match status" value="1"/>
</dbReference>
<accession>A0ABS7Q918</accession>
<dbReference type="Gene3D" id="3.40.50.300">
    <property type="entry name" value="P-loop containing nucleotide triphosphate hydrolases"/>
    <property type="match status" value="1"/>
</dbReference>
<dbReference type="Gene3D" id="1.20.1560.10">
    <property type="entry name" value="ABC transporter type 1, transmembrane domain"/>
    <property type="match status" value="1"/>
</dbReference>
<keyword evidence="3" id="KW-0547">Nucleotide-binding</keyword>
<evidence type="ECO:0000313" key="11">
    <source>
        <dbReference type="EMBL" id="MBY8879640.1"/>
    </source>
</evidence>
<sequence length="613" mass="64168">MSSASPAPSESSASSAASASSAQPAARTAVQPDGTGGDARTQVRLRHELTADPARLTCALLLAVAATGGTLALPLLVRRIITDFSAHRALGTDVALMCVVAVCGALAQAVAGMLLARIGERMTYRLRTRIMEHALRLPLPVVRAQGTGELTARITSDALLLREVVDVATQLPLAGLTVVATLFVMVWIDWVLTLVTVLALAVLSVLVLLILRRMKVNVGAQQDAVGRVAQRFTASLEALATVKAYRAEPVAAAALAGDADRLRAIALQGGRLSTLVPAVLTLGNQFAMISVILTGGARLASGDLEVAAFAAFLLYLLQTVPSVSTLATGFGRLQGGLAARDRCNDLLALPLEAGPHDADRPVPVPVPGAPAVEFRSVSCTHSGSDHPALRDVSFTTAPTGLTAVVGPSGAGKSTALALIDRFVQPDAGSIRVLGHDSRVWPLEALRARIAYVDQAFTLLEATARENLQLGRTRPASDDELAAALAAVGLTEDVARLPYGLDTVLGRASDLSGGQRQRMALARALLSDAGIVLLDEPTSQLDGLNEQRFRAVVDTLALTRAVIVVAHRLSTVQHARHVVMMSQGTVVDAGEHDTLLSRCLPYRELVASQALPVR</sequence>
<keyword evidence="12" id="KW-1185">Reference proteome</keyword>
<evidence type="ECO:0000256" key="1">
    <source>
        <dbReference type="ARBA" id="ARBA00004651"/>
    </source>
</evidence>
<evidence type="ECO:0000256" key="8">
    <source>
        <dbReference type="SAM" id="Phobius"/>
    </source>
</evidence>
<dbReference type="PANTHER" id="PTHR43394">
    <property type="entry name" value="ATP-DEPENDENT PERMEASE MDL1, MITOCHONDRIAL"/>
    <property type="match status" value="1"/>
</dbReference>
<dbReference type="GO" id="GO:0005524">
    <property type="term" value="F:ATP binding"/>
    <property type="evidence" value="ECO:0007669"/>
    <property type="project" value="UniProtKB-KW"/>
</dbReference>
<feature type="domain" description="ABC transporter" evidence="9">
    <location>
        <begin position="372"/>
        <end position="607"/>
    </location>
</feature>
<comment type="subcellular location">
    <subcellularLocation>
        <location evidence="1">Cell membrane</location>
        <topology evidence="1">Multi-pass membrane protein</topology>
    </subcellularLocation>
</comment>
<dbReference type="InterPro" id="IPR003593">
    <property type="entry name" value="AAA+_ATPase"/>
</dbReference>
<keyword evidence="4 11" id="KW-0067">ATP-binding</keyword>
<protein>
    <submittedName>
        <fullName evidence="11">ABC transporter ATP-binding protein/permease</fullName>
    </submittedName>
</protein>
<dbReference type="SMART" id="SM00382">
    <property type="entry name" value="AAA"/>
    <property type="match status" value="1"/>
</dbReference>
<reference evidence="11 12" key="1">
    <citation type="submission" date="2021-08" db="EMBL/GenBank/DDBJ databases">
        <title>WGS of actinomycetes from Thailand.</title>
        <authorList>
            <person name="Thawai C."/>
        </authorList>
    </citation>
    <scope>NUCLEOTIDE SEQUENCE [LARGE SCALE GENOMIC DNA]</scope>
    <source>
        <strain evidence="11 12">PLK6-54</strain>
    </source>
</reference>
<dbReference type="InterPro" id="IPR039421">
    <property type="entry name" value="Type_1_exporter"/>
</dbReference>
<evidence type="ECO:0000256" key="2">
    <source>
        <dbReference type="ARBA" id="ARBA00022692"/>
    </source>
</evidence>
<dbReference type="CDD" id="cd18551">
    <property type="entry name" value="ABC_6TM_LmrA_like"/>
    <property type="match status" value="1"/>
</dbReference>
<evidence type="ECO:0000259" key="9">
    <source>
        <dbReference type="PROSITE" id="PS50893"/>
    </source>
</evidence>
<dbReference type="SUPFAM" id="SSF52540">
    <property type="entry name" value="P-loop containing nucleoside triphosphate hydrolases"/>
    <property type="match status" value="1"/>
</dbReference>
<dbReference type="InterPro" id="IPR003439">
    <property type="entry name" value="ABC_transporter-like_ATP-bd"/>
</dbReference>
<dbReference type="SUPFAM" id="SSF90123">
    <property type="entry name" value="ABC transporter transmembrane region"/>
    <property type="match status" value="1"/>
</dbReference>
<dbReference type="Pfam" id="PF00005">
    <property type="entry name" value="ABC_tran"/>
    <property type="match status" value="1"/>
</dbReference>
<proteinExistence type="predicted"/>
<keyword evidence="5 8" id="KW-1133">Transmembrane helix</keyword>
<dbReference type="InterPro" id="IPR017871">
    <property type="entry name" value="ABC_transporter-like_CS"/>
</dbReference>
<evidence type="ECO:0000259" key="10">
    <source>
        <dbReference type="PROSITE" id="PS50929"/>
    </source>
</evidence>
<evidence type="ECO:0000313" key="12">
    <source>
        <dbReference type="Proteomes" id="UP000778578"/>
    </source>
</evidence>
<feature type="transmembrane region" description="Helical" evidence="8">
    <location>
        <begin position="94"/>
        <end position="116"/>
    </location>
</feature>
<evidence type="ECO:0000256" key="6">
    <source>
        <dbReference type="ARBA" id="ARBA00023136"/>
    </source>
</evidence>
<gene>
    <name evidence="11" type="ORF">K7862_18640</name>
</gene>
<dbReference type="InterPro" id="IPR027417">
    <property type="entry name" value="P-loop_NTPase"/>
</dbReference>